<dbReference type="Gene3D" id="3.30.70.1820">
    <property type="entry name" value="L1 transposable element, RRM domain"/>
    <property type="match status" value="1"/>
</dbReference>
<dbReference type="EMBL" id="HBUF01337264">
    <property type="protein sequence ID" value="CAG6698280.1"/>
    <property type="molecule type" value="Transcribed_RNA"/>
</dbReference>
<dbReference type="EMBL" id="HBUF01591172">
    <property type="protein sequence ID" value="CAG6773429.1"/>
    <property type="molecule type" value="Transcribed_RNA"/>
</dbReference>
<evidence type="ECO:0000313" key="1">
    <source>
        <dbReference type="EMBL" id="CAG6698280.1"/>
    </source>
</evidence>
<reference evidence="1" key="1">
    <citation type="submission" date="2021-05" db="EMBL/GenBank/DDBJ databases">
        <authorList>
            <person name="Alioto T."/>
            <person name="Alioto T."/>
            <person name="Gomez Garrido J."/>
        </authorList>
    </citation>
    <scope>NUCLEOTIDE SEQUENCE</scope>
</reference>
<sequence>MVNGTGTDRTSIDKPKRKKCSACNKIGDYIACHKCTKAFCFPCADISIHESNLLKKDRIKYECVQCCNKKDTTDNFSVLVEMINQLKTQLSSLQQNFEKICNERTDETDCSQNPQDMDSMISEMEERRLRAKNVIMYDIPESDNDNKDVRINHDTSEVTNIVQSMNVNINRFSKVRRLGKKTQGSNPRPIMVTLENAASAISILKKARANKISFIKNDLTPIQREKLKQLKEKLKTKLEGGETDWTIKYVRGIPQLWKIHREQNE</sequence>
<organism evidence="1">
    <name type="scientific">Cacopsylla melanoneura</name>
    <dbReference type="NCBI Taxonomy" id="428564"/>
    <lineage>
        <taxon>Eukaryota</taxon>
        <taxon>Metazoa</taxon>
        <taxon>Ecdysozoa</taxon>
        <taxon>Arthropoda</taxon>
        <taxon>Hexapoda</taxon>
        <taxon>Insecta</taxon>
        <taxon>Pterygota</taxon>
        <taxon>Neoptera</taxon>
        <taxon>Paraneoptera</taxon>
        <taxon>Hemiptera</taxon>
        <taxon>Sternorrhyncha</taxon>
        <taxon>Psylloidea</taxon>
        <taxon>Psyllidae</taxon>
        <taxon>Psyllinae</taxon>
        <taxon>Cacopsylla</taxon>
    </lineage>
</organism>
<dbReference type="EMBL" id="HBUF01337267">
    <property type="protein sequence ID" value="CAG6698286.1"/>
    <property type="molecule type" value="Transcribed_RNA"/>
</dbReference>
<dbReference type="InterPro" id="IPR011011">
    <property type="entry name" value="Znf_FYVE_PHD"/>
</dbReference>
<accession>A0A8D8U590</accession>
<name>A0A8D8U590_9HEMI</name>
<dbReference type="EMBL" id="HBUF01337266">
    <property type="protein sequence ID" value="CAG6698284.1"/>
    <property type="molecule type" value="Transcribed_RNA"/>
</dbReference>
<dbReference type="EMBL" id="HBUF01337263">
    <property type="protein sequence ID" value="CAG6698278.1"/>
    <property type="molecule type" value="Transcribed_RNA"/>
</dbReference>
<dbReference type="SUPFAM" id="SSF57903">
    <property type="entry name" value="FYVE/PHD zinc finger"/>
    <property type="match status" value="1"/>
</dbReference>
<dbReference type="EMBL" id="HBUF01591171">
    <property type="protein sequence ID" value="CAG6773428.1"/>
    <property type="molecule type" value="Transcribed_RNA"/>
</dbReference>
<dbReference type="AlphaFoldDB" id="A0A8D8U590"/>
<protein>
    <submittedName>
        <fullName evidence="1">Uncharacterized protein</fullName>
    </submittedName>
</protein>
<dbReference type="EMBL" id="HBUF01337265">
    <property type="protein sequence ID" value="CAG6698282.1"/>
    <property type="molecule type" value="Transcribed_RNA"/>
</dbReference>
<proteinExistence type="predicted"/>